<dbReference type="InParanoid" id="A0A194XR27"/>
<dbReference type="EMBL" id="KQ947406">
    <property type="protein sequence ID" value="KUJ22606.1"/>
    <property type="molecule type" value="Genomic_DNA"/>
</dbReference>
<dbReference type="RefSeq" id="XP_018076961.1">
    <property type="nucleotide sequence ID" value="XM_018206595.1"/>
</dbReference>
<gene>
    <name evidence="1" type="ORF">LY89DRAFT_305626</name>
</gene>
<accession>A0A194XR27</accession>
<sequence length="146" mass="16467">MAQAVNNETFFNATLYVSSVHDAGLRGKRGTSESLYYKAQTIKLLNKSLRDSEAAVSDETLAAVLLLTHVVSLIGEPNEAEIHMNGLRQMMVLRGGIQHYTLDGVFLHMLRIRNHRITNHHPSFRNALQTLHQIFVFLLPNQFSTP</sequence>
<dbReference type="InterPro" id="IPR021858">
    <property type="entry name" value="Fun_TF"/>
</dbReference>
<dbReference type="PANTHER" id="PTHR37540:SF5">
    <property type="entry name" value="TRANSCRIPTION FACTOR DOMAIN-CONTAINING PROTEIN"/>
    <property type="match status" value="1"/>
</dbReference>
<evidence type="ECO:0000313" key="2">
    <source>
        <dbReference type="Proteomes" id="UP000070700"/>
    </source>
</evidence>
<organism evidence="1 2">
    <name type="scientific">Mollisia scopiformis</name>
    <name type="common">Conifer needle endophyte fungus</name>
    <name type="synonym">Phialocephala scopiformis</name>
    <dbReference type="NCBI Taxonomy" id="149040"/>
    <lineage>
        <taxon>Eukaryota</taxon>
        <taxon>Fungi</taxon>
        <taxon>Dikarya</taxon>
        <taxon>Ascomycota</taxon>
        <taxon>Pezizomycotina</taxon>
        <taxon>Leotiomycetes</taxon>
        <taxon>Helotiales</taxon>
        <taxon>Mollisiaceae</taxon>
        <taxon>Mollisia</taxon>
    </lineage>
</organism>
<proteinExistence type="predicted"/>
<keyword evidence="2" id="KW-1185">Reference proteome</keyword>
<dbReference type="KEGG" id="psco:LY89DRAFT_305626"/>
<reference evidence="1 2" key="1">
    <citation type="submission" date="2015-10" db="EMBL/GenBank/DDBJ databases">
        <title>Full genome of DAOMC 229536 Phialocephala scopiformis, a fungal endophyte of spruce producing the potent anti-insectan compound rugulosin.</title>
        <authorList>
            <consortium name="DOE Joint Genome Institute"/>
            <person name="Walker A.K."/>
            <person name="Frasz S.L."/>
            <person name="Seifert K.A."/>
            <person name="Miller J.D."/>
            <person name="Mondo S.J."/>
            <person name="Labutti K."/>
            <person name="Lipzen A."/>
            <person name="Dockter R."/>
            <person name="Kennedy M."/>
            <person name="Grigoriev I.V."/>
            <person name="Spatafora J.W."/>
        </authorList>
    </citation>
    <scope>NUCLEOTIDE SEQUENCE [LARGE SCALE GENOMIC DNA]</scope>
    <source>
        <strain evidence="1 2">CBS 120377</strain>
    </source>
</reference>
<dbReference type="PANTHER" id="PTHR37540">
    <property type="entry name" value="TRANSCRIPTION FACTOR (ACR-2), PUTATIVE-RELATED-RELATED"/>
    <property type="match status" value="1"/>
</dbReference>
<protein>
    <submittedName>
        <fullName evidence="1">Uncharacterized protein</fullName>
    </submittedName>
</protein>
<dbReference type="Proteomes" id="UP000070700">
    <property type="component" value="Unassembled WGS sequence"/>
</dbReference>
<evidence type="ECO:0000313" key="1">
    <source>
        <dbReference type="EMBL" id="KUJ22606.1"/>
    </source>
</evidence>
<name>A0A194XR27_MOLSC</name>
<dbReference type="GeneID" id="28816321"/>
<dbReference type="AlphaFoldDB" id="A0A194XR27"/>
<dbReference type="OrthoDB" id="4159781at2759"/>
<dbReference type="Pfam" id="PF11951">
    <property type="entry name" value="Fungal_trans_2"/>
    <property type="match status" value="1"/>
</dbReference>